<proteinExistence type="inferred from homology"/>
<dbReference type="PROSITE" id="PS00061">
    <property type="entry name" value="ADH_SHORT"/>
    <property type="match status" value="1"/>
</dbReference>
<dbReference type="PANTHER" id="PTHR42760">
    <property type="entry name" value="SHORT-CHAIN DEHYDROGENASES/REDUCTASES FAMILY MEMBER"/>
    <property type="match status" value="1"/>
</dbReference>
<dbReference type="FunFam" id="3.40.50.720:FF:000084">
    <property type="entry name" value="Short-chain dehydrogenase reductase"/>
    <property type="match status" value="1"/>
</dbReference>
<name>A0A4P1K9Y6_9CAUL</name>
<organism evidence="5 6">
    <name type="scientific">Brevundimonas vancanneytii</name>
    <dbReference type="NCBI Taxonomy" id="1325724"/>
    <lineage>
        <taxon>Bacteria</taxon>
        <taxon>Pseudomonadati</taxon>
        <taxon>Pseudomonadota</taxon>
        <taxon>Alphaproteobacteria</taxon>
        <taxon>Caulobacterales</taxon>
        <taxon>Caulobacteraceae</taxon>
        <taxon>Brevundimonas</taxon>
    </lineage>
</organism>
<evidence type="ECO:0000256" key="1">
    <source>
        <dbReference type="ARBA" id="ARBA00006484"/>
    </source>
</evidence>
<dbReference type="InterPro" id="IPR002347">
    <property type="entry name" value="SDR_fam"/>
</dbReference>
<dbReference type="EC" id="1.1.1.175" evidence="3"/>
<dbReference type="NCBIfam" id="NF005559">
    <property type="entry name" value="PRK07231.1"/>
    <property type="match status" value="1"/>
</dbReference>
<keyword evidence="2 5" id="KW-0560">Oxidoreductase</keyword>
<dbReference type="InterPro" id="IPR036291">
    <property type="entry name" value="NAD(P)-bd_dom_sf"/>
</dbReference>
<accession>A0A4P1K9Y6</accession>
<evidence type="ECO:0000313" key="5">
    <source>
        <dbReference type="EMBL" id="VTO17185.1"/>
    </source>
</evidence>
<dbReference type="PANTHER" id="PTHR42760:SF133">
    <property type="entry name" value="3-OXOACYL-[ACYL-CARRIER-PROTEIN] REDUCTASE"/>
    <property type="match status" value="1"/>
</dbReference>
<dbReference type="EMBL" id="LR588407">
    <property type="protein sequence ID" value="VTO17185.1"/>
    <property type="molecule type" value="Genomic_DNA"/>
</dbReference>
<reference evidence="5 6" key="1">
    <citation type="submission" date="2019-04" db="EMBL/GenBank/DDBJ databases">
        <authorList>
            <consortium name="Pathogen Informatics"/>
        </authorList>
    </citation>
    <scope>NUCLEOTIDE SEQUENCE [LARGE SCALE GENOMIC DNA]</scope>
    <source>
        <strain evidence="5 6">NCTC9239</strain>
    </source>
</reference>
<gene>
    <name evidence="5" type="primary">fabG3</name>
    <name evidence="5" type="ORF">NCTC9239_02338</name>
</gene>
<dbReference type="Gene3D" id="3.40.50.720">
    <property type="entry name" value="NAD(P)-binding Rossmann-like Domain"/>
    <property type="match status" value="1"/>
</dbReference>
<dbReference type="PRINTS" id="PR00081">
    <property type="entry name" value="GDHRDH"/>
</dbReference>
<evidence type="ECO:0000256" key="4">
    <source>
        <dbReference type="ARBA" id="ARBA00069939"/>
    </source>
</evidence>
<evidence type="ECO:0000313" key="6">
    <source>
        <dbReference type="Proteomes" id="UP000309952"/>
    </source>
</evidence>
<dbReference type="Proteomes" id="UP000309952">
    <property type="component" value="Chromosome"/>
</dbReference>
<keyword evidence="6" id="KW-1185">Reference proteome</keyword>
<dbReference type="KEGG" id="bvy:NCTC9239_02338"/>
<dbReference type="PRINTS" id="PR00080">
    <property type="entry name" value="SDRFAMILY"/>
</dbReference>
<dbReference type="SUPFAM" id="SSF51735">
    <property type="entry name" value="NAD(P)-binding Rossmann-fold domains"/>
    <property type="match status" value="1"/>
</dbReference>
<comment type="similarity">
    <text evidence="1">Belongs to the short-chain dehydrogenases/reductases (SDR) family.</text>
</comment>
<dbReference type="RefSeq" id="WP_134582108.1">
    <property type="nucleotide sequence ID" value="NZ_LR588407.1"/>
</dbReference>
<dbReference type="AlphaFoldDB" id="A0A4P1K9Y6"/>
<dbReference type="GO" id="GO:0047838">
    <property type="term" value="F:D-xylose 1-dehydrogenase (NAD+) activity"/>
    <property type="evidence" value="ECO:0007669"/>
    <property type="project" value="UniProtKB-EC"/>
</dbReference>
<dbReference type="InterPro" id="IPR020904">
    <property type="entry name" value="Sc_DH/Rdtase_CS"/>
</dbReference>
<dbReference type="CDD" id="cd05233">
    <property type="entry name" value="SDR_c"/>
    <property type="match status" value="1"/>
</dbReference>
<evidence type="ECO:0000256" key="2">
    <source>
        <dbReference type="ARBA" id="ARBA00023002"/>
    </source>
</evidence>
<protein>
    <recommendedName>
        <fullName evidence="4">D-xylose 1-dehydrogenase</fullName>
        <ecNumber evidence="3">1.1.1.175</ecNumber>
    </recommendedName>
</protein>
<dbReference type="Pfam" id="PF13561">
    <property type="entry name" value="adh_short_C2"/>
    <property type="match status" value="1"/>
</dbReference>
<sequence>MSVAGKRIIVTGAGSGIGAAAARLLAEAGARLALIDFADAETRILGQAIGAEAFQADVRDESATGAAISAAVQALGGLDGLVNCAGVATTQTLENTSLDDWRRLVDTNLTGVFLTCRAAIPALRASDRGVIVNLASASGLTPSFAGAAYSASKAGVVMLSKALARELAPTIRVNAVCPGAVRTPMFSQMTGDAADADAVVGAGYALGRIATPEEIAKAILFLAGDDSAYVTGVALAVDGGRSFH</sequence>
<evidence type="ECO:0000256" key="3">
    <source>
        <dbReference type="ARBA" id="ARBA00066641"/>
    </source>
</evidence>